<evidence type="ECO:0000313" key="3">
    <source>
        <dbReference type="EMBL" id="DBA03388.1"/>
    </source>
</evidence>
<dbReference type="Pfam" id="PF22936">
    <property type="entry name" value="Pol_BBD"/>
    <property type="match status" value="1"/>
</dbReference>
<dbReference type="InterPro" id="IPR025724">
    <property type="entry name" value="GAG-pre-integrase_dom"/>
</dbReference>
<dbReference type="Proteomes" id="UP001146120">
    <property type="component" value="Unassembled WGS sequence"/>
</dbReference>
<dbReference type="AlphaFoldDB" id="A0AAV2Z7J6"/>
<evidence type="ECO:0000313" key="4">
    <source>
        <dbReference type="Proteomes" id="UP001146120"/>
    </source>
</evidence>
<feature type="domain" description="GAG-pre-integrase" evidence="1">
    <location>
        <begin position="94"/>
        <end position="161"/>
    </location>
</feature>
<accession>A0AAV2Z7J6</accession>
<name>A0AAV2Z7J6_9STRA</name>
<reference evidence="3" key="1">
    <citation type="submission" date="2022-11" db="EMBL/GenBank/DDBJ databases">
        <authorList>
            <person name="Morgan W.R."/>
            <person name="Tartar A."/>
        </authorList>
    </citation>
    <scope>NUCLEOTIDE SEQUENCE</scope>
    <source>
        <strain evidence="3">ARSEF 373</strain>
    </source>
</reference>
<proteinExistence type="predicted"/>
<dbReference type="Pfam" id="PF13976">
    <property type="entry name" value="gag_pre-integrs"/>
    <property type="match status" value="1"/>
</dbReference>
<dbReference type="InterPro" id="IPR054722">
    <property type="entry name" value="PolX-like_BBD"/>
</dbReference>
<sequence>MSPRFEDFATYCKLSKDIDVVVADGTTMKAVGIGDIVITCPNGKHVTVTNSLHIPKLDKRLMSVSKITHRQFNNEHCAIFRNNEMVLKIPRYKNVYRLEIEPKGTAAHIVVHEVSDDWNLWHARMGNTNADNYKRCAKVTQGLSMGMKDDGLCGGCAKGKMTVTSFPKSTNVKKMSRAPSWYMLT</sequence>
<protein>
    <submittedName>
        <fullName evidence="3">Uncharacterized protein</fullName>
    </submittedName>
</protein>
<organism evidence="3 4">
    <name type="scientific">Lagenidium giganteum</name>
    <dbReference type="NCBI Taxonomy" id="4803"/>
    <lineage>
        <taxon>Eukaryota</taxon>
        <taxon>Sar</taxon>
        <taxon>Stramenopiles</taxon>
        <taxon>Oomycota</taxon>
        <taxon>Peronosporomycetes</taxon>
        <taxon>Pythiales</taxon>
        <taxon>Pythiaceae</taxon>
    </lineage>
</organism>
<evidence type="ECO:0000259" key="1">
    <source>
        <dbReference type="Pfam" id="PF13976"/>
    </source>
</evidence>
<dbReference type="EMBL" id="DAKRPA010000020">
    <property type="protein sequence ID" value="DBA03388.1"/>
    <property type="molecule type" value="Genomic_DNA"/>
</dbReference>
<feature type="domain" description="Retrovirus-related Pol polyprotein from transposon TNT 1-94-like beta-barrel" evidence="2">
    <location>
        <begin position="1"/>
        <end position="71"/>
    </location>
</feature>
<gene>
    <name evidence="3" type="ORF">N0F65_004665</name>
</gene>
<reference evidence="3" key="2">
    <citation type="journal article" date="2023" name="Microbiol Resour">
        <title>Decontamination and Annotation of the Draft Genome Sequence of the Oomycete Lagenidium giganteum ARSEF 373.</title>
        <authorList>
            <person name="Morgan W.R."/>
            <person name="Tartar A."/>
        </authorList>
    </citation>
    <scope>NUCLEOTIDE SEQUENCE</scope>
    <source>
        <strain evidence="3">ARSEF 373</strain>
    </source>
</reference>
<comment type="caution">
    <text evidence="3">The sequence shown here is derived from an EMBL/GenBank/DDBJ whole genome shotgun (WGS) entry which is preliminary data.</text>
</comment>
<evidence type="ECO:0000259" key="2">
    <source>
        <dbReference type="Pfam" id="PF22936"/>
    </source>
</evidence>
<keyword evidence="4" id="KW-1185">Reference proteome</keyword>